<dbReference type="Gene3D" id="3.40.50.720">
    <property type="entry name" value="NAD(P)-binding Rossmann-like Domain"/>
    <property type="match status" value="1"/>
</dbReference>
<evidence type="ECO:0000313" key="5">
    <source>
        <dbReference type="Proteomes" id="UP000316659"/>
    </source>
</evidence>
<proteinExistence type="predicted"/>
<protein>
    <submittedName>
        <fullName evidence="4">Oxidoreductase</fullName>
    </submittedName>
</protein>
<name>A0A4Y4E1A8_CELCE</name>
<evidence type="ECO:0000259" key="3">
    <source>
        <dbReference type="Pfam" id="PF22725"/>
    </source>
</evidence>
<dbReference type="InterPro" id="IPR055170">
    <property type="entry name" value="GFO_IDH_MocA-like_dom"/>
</dbReference>
<organism evidence="4 5">
    <name type="scientific">Cellulosimicrobium cellulans</name>
    <name type="common">Arthrobacter luteus</name>
    <dbReference type="NCBI Taxonomy" id="1710"/>
    <lineage>
        <taxon>Bacteria</taxon>
        <taxon>Bacillati</taxon>
        <taxon>Actinomycetota</taxon>
        <taxon>Actinomycetes</taxon>
        <taxon>Micrococcales</taxon>
        <taxon>Promicromonosporaceae</taxon>
        <taxon>Cellulosimicrobium</taxon>
    </lineage>
</organism>
<evidence type="ECO:0000256" key="1">
    <source>
        <dbReference type="ARBA" id="ARBA00023027"/>
    </source>
</evidence>
<dbReference type="EMBL" id="BJNZ01000018">
    <property type="protein sequence ID" value="GED10737.1"/>
    <property type="molecule type" value="Genomic_DNA"/>
</dbReference>
<evidence type="ECO:0000259" key="2">
    <source>
        <dbReference type="Pfam" id="PF01408"/>
    </source>
</evidence>
<dbReference type="PANTHER" id="PTHR43249:SF1">
    <property type="entry name" value="D-GLUCOSIDE 3-DEHYDROGENASE"/>
    <property type="match status" value="1"/>
</dbReference>
<reference evidence="4 5" key="1">
    <citation type="submission" date="2019-06" db="EMBL/GenBank/DDBJ databases">
        <title>Whole genome shotgun sequence of Cellulosimicrobium cellulans NBRC 15516.</title>
        <authorList>
            <person name="Hosoyama A."/>
            <person name="Uohara A."/>
            <person name="Ohji S."/>
            <person name="Ichikawa N."/>
        </authorList>
    </citation>
    <scope>NUCLEOTIDE SEQUENCE [LARGE SCALE GENOMIC DNA]</scope>
    <source>
        <strain evidence="4 5">NBRC 15516</strain>
    </source>
</reference>
<dbReference type="GO" id="GO:0000166">
    <property type="term" value="F:nucleotide binding"/>
    <property type="evidence" value="ECO:0007669"/>
    <property type="project" value="InterPro"/>
</dbReference>
<feature type="domain" description="Gfo/Idh/MocA-like oxidoreductase N-terminal" evidence="2">
    <location>
        <begin position="3"/>
        <end position="118"/>
    </location>
</feature>
<keyword evidence="1" id="KW-0520">NAD</keyword>
<dbReference type="Pfam" id="PF22725">
    <property type="entry name" value="GFO_IDH_MocA_C3"/>
    <property type="match status" value="1"/>
</dbReference>
<dbReference type="Proteomes" id="UP000316659">
    <property type="component" value="Unassembled WGS sequence"/>
</dbReference>
<dbReference type="PANTHER" id="PTHR43249">
    <property type="entry name" value="UDP-N-ACETYL-2-AMINO-2-DEOXY-D-GLUCURONATE OXIDASE"/>
    <property type="match status" value="1"/>
</dbReference>
<dbReference type="AlphaFoldDB" id="A0A4Y4E1A8"/>
<dbReference type="Gene3D" id="3.30.360.10">
    <property type="entry name" value="Dihydrodipicolinate Reductase, domain 2"/>
    <property type="match status" value="1"/>
</dbReference>
<accession>A0A4Y4E1A8</accession>
<feature type="domain" description="GFO/IDH/MocA-like oxidoreductase" evidence="3">
    <location>
        <begin position="130"/>
        <end position="254"/>
    </location>
</feature>
<dbReference type="SUPFAM" id="SSF51735">
    <property type="entry name" value="NAD(P)-binding Rossmann-fold domains"/>
    <property type="match status" value="1"/>
</dbReference>
<dbReference type="Pfam" id="PF01408">
    <property type="entry name" value="GFO_IDH_MocA"/>
    <property type="match status" value="1"/>
</dbReference>
<gene>
    <name evidence="4" type="ORF">CCE02nite_27360</name>
</gene>
<comment type="caution">
    <text evidence="4">The sequence shown here is derived from an EMBL/GenBank/DDBJ whole genome shotgun (WGS) entry which is preliminary data.</text>
</comment>
<dbReference type="RefSeq" id="WP_170227316.1">
    <property type="nucleotide sequence ID" value="NZ_BJNZ01000018.1"/>
</dbReference>
<dbReference type="InterPro" id="IPR000683">
    <property type="entry name" value="Gfo/Idh/MocA-like_OxRdtase_N"/>
</dbReference>
<evidence type="ECO:0000313" key="4">
    <source>
        <dbReference type="EMBL" id="GED10737.1"/>
    </source>
</evidence>
<dbReference type="InterPro" id="IPR036291">
    <property type="entry name" value="NAD(P)-bd_dom_sf"/>
</dbReference>
<dbReference type="InterPro" id="IPR052515">
    <property type="entry name" value="Gfo/Idh/MocA_Oxidoreductase"/>
</dbReference>
<dbReference type="SUPFAM" id="SSF55347">
    <property type="entry name" value="Glyceraldehyde-3-phosphate dehydrogenase-like, C-terminal domain"/>
    <property type="match status" value="1"/>
</dbReference>
<sequence>MTNHAIIGCGRVAPNHVHGFGEVDGWSVSTVCDTVPGRAREFAAQHGVPVATDDVDQVLDDGAVTSVSITTGHGRHAELVEAALLAGKHVLVEKPFGLSPDTARALVDLARSRGLVLSSVSQHRYDPVVLAVREWIALGLLGEITFVTATLQARRTRDYYESSDWRGTHGGEGGSALINQGFHCLDTVRWLCGDLAPQAAVTRTVALGDVIETEDTLCGLLTTRGGAPVLLSVTVASSVEWRTRIEVVGTDGSVTFDLDHPGRLHFWSGSRELHVRAEAERDRRAVEEPVGVSYYGVSHNRQIADFCASVGSGHPMLVDVSDSVGTLESITGLYQHAGAGAAR</sequence>